<accession>A0ABS1UZL9</accession>
<name>A0ABS1UZL9_9ACTN</name>
<evidence type="ECO:0000313" key="1">
    <source>
        <dbReference type="EMBL" id="MBL6280360.1"/>
    </source>
</evidence>
<reference evidence="1 2" key="1">
    <citation type="submission" date="2021-01" db="EMBL/GenBank/DDBJ databases">
        <title>Genome sequencing of Micromonospora fiedleri MG-37.</title>
        <authorList>
            <person name="Moreland P.E.J."/>
            <person name="Stach J.E.M."/>
        </authorList>
    </citation>
    <scope>NUCLEOTIDE SEQUENCE [LARGE SCALE GENOMIC DNA]</scope>
    <source>
        <strain evidence="1 2">MG-37</strain>
    </source>
</reference>
<keyword evidence="2" id="KW-1185">Reference proteome</keyword>
<proteinExistence type="predicted"/>
<sequence>MAHVLEVADSLSGLARTFLAEHAHAMQVDTGPDDDECRAVMSAALGHCDEHALTTLRHIQRRYSGLTYRSAFRASEIVVAPVFDVDPDKRQIRFDFAVSDTDPDGCRYSFLQPDGTVWFGYLDTEVPAFPSLDHFLECDALLHHADRQNHRSTETPTDANAYRERLLARHPHLRRLDMASGFCVEWWADDKHLVYFDGLDARIAANGHRASWIPTVVKTWLLDEPWVSDGSPQSMMDGTYC</sequence>
<comment type="caution">
    <text evidence="1">The sequence shown here is derived from an EMBL/GenBank/DDBJ whole genome shotgun (WGS) entry which is preliminary data.</text>
</comment>
<evidence type="ECO:0008006" key="3">
    <source>
        <dbReference type="Google" id="ProtNLM"/>
    </source>
</evidence>
<gene>
    <name evidence="1" type="ORF">JMF97_29790</name>
</gene>
<protein>
    <recommendedName>
        <fullName evidence="3">DUF3885 domain-containing protein</fullName>
    </recommendedName>
</protein>
<organism evidence="1 2">
    <name type="scientific">Micromonospora fiedleri</name>
    <dbReference type="NCBI Taxonomy" id="1157498"/>
    <lineage>
        <taxon>Bacteria</taxon>
        <taxon>Bacillati</taxon>
        <taxon>Actinomycetota</taxon>
        <taxon>Actinomycetes</taxon>
        <taxon>Micromonosporales</taxon>
        <taxon>Micromonosporaceae</taxon>
        <taxon>Micromonospora</taxon>
    </lineage>
</organism>
<dbReference type="RefSeq" id="WP_203224558.1">
    <property type="nucleotide sequence ID" value="NZ_JAETXL010000019.1"/>
</dbReference>
<evidence type="ECO:0000313" key="2">
    <source>
        <dbReference type="Proteomes" id="UP000661193"/>
    </source>
</evidence>
<dbReference type="EMBL" id="JAETXL010000019">
    <property type="protein sequence ID" value="MBL6280360.1"/>
    <property type="molecule type" value="Genomic_DNA"/>
</dbReference>
<dbReference type="Proteomes" id="UP000661193">
    <property type="component" value="Unassembled WGS sequence"/>
</dbReference>